<dbReference type="Pfam" id="PF09751">
    <property type="entry name" value="Es2"/>
    <property type="match status" value="1"/>
</dbReference>
<feature type="region of interest" description="Disordered" evidence="4">
    <location>
        <begin position="383"/>
        <end position="425"/>
    </location>
</feature>
<feature type="region of interest" description="Disordered" evidence="4">
    <location>
        <begin position="1"/>
        <end position="32"/>
    </location>
</feature>
<keyword evidence="6" id="KW-1185">Reference proteome</keyword>
<dbReference type="Proteomes" id="UP001176517">
    <property type="component" value="Unassembled WGS sequence"/>
</dbReference>
<feature type="compositionally biased region" description="Basic and acidic residues" evidence="4">
    <location>
        <begin position="642"/>
        <end position="668"/>
    </location>
</feature>
<dbReference type="EMBL" id="JAPDMZ010000230">
    <property type="protein sequence ID" value="KAK0545452.1"/>
    <property type="molecule type" value="Genomic_DNA"/>
</dbReference>
<feature type="compositionally biased region" description="Low complexity" evidence="4">
    <location>
        <begin position="410"/>
        <end position="421"/>
    </location>
</feature>
<proteinExistence type="inferred from homology"/>
<feature type="compositionally biased region" description="Low complexity" evidence="4">
    <location>
        <begin position="94"/>
        <end position="112"/>
    </location>
</feature>
<comment type="similarity">
    <text evidence="2">Belongs to the ESS2 family.</text>
</comment>
<evidence type="ECO:0000256" key="1">
    <source>
        <dbReference type="ARBA" id="ARBA00004123"/>
    </source>
</evidence>
<feature type="compositionally biased region" description="Gly residues" evidence="4">
    <location>
        <begin position="1"/>
        <end position="13"/>
    </location>
</feature>
<feature type="region of interest" description="Disordered" evidence="4">
    <location>
        <begin position="331"/>
        <end position="359"/>
    </location>
</feature>
<gene>
    <name evidence="5" type="ORF">OC846_005662</name>
</gene>
<dbReference type="GO" id="GO:0071013">
    <property type="term" value="C:catalytic step 2 spliceosome"/>
    <property type="evidence" value="ECO:0007669"/>
    <property type="project" value="TreeGrafter"/>
</dbReference>
<evidence type="ECO:0008006" key="7">
    <source>
        <dbReference type="Google" id="ProtNLM"/>
    </source>
</evidence>
<organism evidence="5 6">
    <name type="scientific">Tilletia horrida</name>
    <dbReference type="NCBI Taxonomy" id="155126"/>
    <lineage>
        <taxon>Eukaryota</taxon>
        <taxon>Fungi</taxon>
        <taxon>Dikarya</taxon>
        <taxon>Basidiomycota</taxon>
        <taxon>Ustilaginomycotina</taxon>
        <taxon>Exobasidiomycetes</taxon>
        <taxon>Tilletiales</taxon>
        <taxon>Tilletiaceae</taxon>
        <taxon>Tilletia</taxon>
    </lineage>
</organism>
<dbReference type="PANTHER" id="PTHR12940:SF0">
    <property type="entry name" value="SPLICING FACTOR ESS-2 HOMOLOG"/>
    <property type="match status" value="1"/>
</dbReference>
<feature type="compositionally biased region" description="Low complexity" evidence="4">
    <location>
        <begin position="333"/>
        <end position="347"/>
    </location>
</feature>
<dbReference type="AlphaFoldDB" id="A0AAN6GQ49"/>
<evidence type="ECO:0000313" key="6">
    <source>
        <dbReference type="Proteomes" id="UP001176517"/>
    </source>
</evidence>
<evidence type="ECO:0000313" key="5">
    <source>
        <dbReference type="EMBL" id="KAK0545452.1"/>
    </source>
</evidence>
<evidence type="ECO:0000256" key="3">
    <source>
        <dbReference type="ARBA" id="ARBA00023242"/>
    </source>
</evidence>
<comment type="caution">
    <text evidence="5">The sequence shown here is derived from an EMBL/GenBank/DDBJ whole genome shotgun (WGS) entry which is preliminary data.</text>
</comment>
<feature type="region of interest" description="Disordered" evidence="4">
    <location>
        <begin position="501"/>
        <end position="593"/>
    </location>
</feature>
<feature type="compositionally biased region" description="Basic and acidic residues" evidence="4">
    <location>
        <begin position="117"/>
        <end position="137"/>
    </location>
</feature>
<evidence type="ECO:0000256" key="2">
    <source>
        <dbReference type="ARBA" id="ARBA00009072"/>
    </source>
</evidence>
<feature type="compositionally biased region" description="Basic and acidic residues" evidence="4">
    <location>
        <begin position="383"/>
        <end position="392"/>
    </location>
</feature>
<comment type="subcellular location">
    <subcellularLocation>
        <location evidence="1">Nucleus</location>
    </subcellularLocation>
</comment>
<reference evidence="5" key="1">
    <citation type="journal article" date="2023" name="PhytoFront">
        <title>Draft Genome Resources of Seven Strains of Tilletia horrida, Causal Agent of Kernel Smut of Rice.</title>
        <authorList>
            <person name="Khanal S."/>
            <person name="Antony Babu S."/>
            <person name="Zhou X.G."/>
        </authorList>
    </citation>
    <scope>NUCLEOTIDE SEQUENCE</scope>
    <source>
        <strain evidence="5">TX6</strain>
    </source>
</reference>
<sequence length="678" mass="73569">MTSTVAGGGGGVGRDLQVAERGPSDAGGVSLRSQHVLTEQDYIESVSSIIQRDFFPDLDRLKAENEYLDALQSGDEDWIEASVRKLVKAERRAAASTPSASTRRTATARGTPAPTPRRLDLTQRGWDNDHTPLHQRNEGPSATPYSRYPHTRSTLAGGPSQYAPSEAGDSSAPGSSQPDTSMSLSAFQRTYTSEDNASFSRLLQLNSMRRRERYAWAYKAEEAANQKRIKAEERQQSEAQHGRKLAIAAAIEADPDFQKKIKGKERLLIEAAPSEADLEQKRAELDKDDPDFDPKAALKPIQDKRPATFPSWRFTARNAFLFGPDANINTYDRSTSSLPSASASSAAKSRRKDVRSVKADQPGIRFNALRMPDVEGVDGALRREGGLDREPDSPSSSRIDAAIAGKQRASTDAASSTAGDGTLDDLSDVSANFATPRVNGYGFVTPLAHTPRDESVLGDYLDSIGADDAMRRSLGLEVFDEEGEARVLELKRWGRENVPVRAGGASKSQEDEYDGSFRVPPTPRRDQIGRKLAQATSSSATNKTSANATPYGQVRYTGGFHGSSARSSKPSSSSSSRSSIYGGGSTTPRSSGAHLSVAGQLLLQRTSKSGLGKTPARLGDTLLRKRTATAARQQDAPSFGDGDEKRRRRAEIGVREREAEEAVRVDRLRRTRWTPAPE</sequence>
<accession>A0AAN6GQ49</accession>
<feature type="compositionally biased region" description="Low complexity" evidence="4">
    <location>
        <begin position="535"/>
        <end position="549"/>
    </location>
</feature>
<name>A0AAN6GQ49_9BASI</name>
<protein>
    <recommendedName>
        <fullName evidence="7">Nuclear protein DGCR14</fullName>
    </recommendedName>
</protein>
<feature type="compositionally biased region" description="Low complexity" evidence="4">
    <location>
        <begin position="562"/>
        <end position="580"/>
    </location>
</feature>
<feature type="compositionally biased region" description="Polar residues" evidence="4">
    <location>
        <begin position="172"/>
        <end position="182"/>
    </location>
</feature>
<dbReference type="InterPro" id="IPR019148">
    <property type="entry name" value="Nuclear_protein_DGCR14_ESS-2"/>
</dbReference>
<dbReference type="PANTHER" id="PTHR12940">
    <property type="entry name" value="ES-2 PROTEIN - RELATED"/>
    <property type="match status" value="1"/>
</dbReference>
<keyword evidence="3" id="KW-0539">Nucleus</keyword>
<evidence type="ECO:0000256" key="4">
    <source>
        <dbReference type="SAM" id="MobiDB-lite"/>
    </source>
</evidence>
<feature type="region of interest" description="Disordered" evidence="4">
    <location>
        <begin position="606"/>
        <end position="678"/>
    </location>
</feature>
<feature type="region of interest" description="Disordered" evidence="4">
    <location>
        <begin position="90"/>
        <end position="182"/>
    </location>
</feature>